<feature type="compositionally biased region" description="Low complexity" evidence="2">
    <location>
        <begin position="1323"/>
        <end position="1342"/>
    </location>
</feature>
<dbReference type="GO" id="GO:0005667">
    <property type="term" value="C:transcription regulator complex"/>
    <property type="evidence" value="ECO:0007669"/>
    <property type="project" value="TreeGrafter"/>
</dbReference>
<dbReference type="Proteomes" id="UP000192223">
    <property type="component" value="Unplaced"/>
</dbReference>
<evidence type="ECO:0000259" key="3">
    <source>
        <dbReference type="PROSITE" id="PS50853"/>
    </source>
</evidence>
<evidence type="ECO:0000256" key="1">
    <source>
        <dbReference type="SAM" id="Coils"/>
    </source>
</evidence>
<dbReference type="GO" id="GO:0005634">
    <property type="term" value="C:nucleus"/>
    <property type="evidence" value="ECO:0007669"/>
    <property type="project" value="TreeGrafter"/>
</dbReference>
<feature type="compositionally biased region" description="Basic and acidic residues" evidence="2">
    <location>
        <begin position="1090"/>
        <end position="1106"/>
    </location>
</feature>
<accession>A0A7F5RP21</accession>
<organism evidence="4 5">
    <name type="scientific">Agrilus planipennis</name>
    <name type="common">Emerald ash borer</name>
    <name type="synonym">Agrilus marcopoli</name>
    <dbReference type="NCBI Taxonomy" id="224129"/>
    <lineage>
        <taxon>Eukaryota</taxon>
        <taxon>Metazoa</taxon>
        <taxon>Ecdysozoa</taxon>
        <taxon>Arthropoda</taxon>
        <taxon>Hexapoda</taxon>
        <taxon>Insecta</taxon>
        <taxon>Pterygota</taxon>
        <taxon>Neoptera</taxon>
        <taxon>Endopterygota</taxon>
        <taxon>Coleoptera</taxon>
        <taxon>Polyphaga</taxon>
        <taxon>Elateriformia</taxon>
        <taxon>Buprestoidea</taxon>
        <taxon>Buprestidae</taxon>
        <taxon>Agrilinae</taxon>
        <taxon>Agrilus</taxon>
    </lineage>
</organism>
<feature type="region of interest" description="Disordered" evidence="2">
    <location>
        <begin position="1031"/>
        <end position="1124"/>
    </location>
</feature>
<reference evidence="5" key="1">
    <citation type="submission" date="2025-08" db="UniProtKB">
        <authorList>
            <consortium name="RefSeq"/>
        </authorList>
    </citation>
    <scope>IDENTIFICATION</scope>
    <source>
        <tissue evidence="5">Entire body</tissue>
    </source>
</reference>
<evidence type="ECO:0000313" key="4">
    <source>
        <dbReference type="Proteomes" id="UP000192223"/>
    </source>
</evidence>
<feature type="compositionally biased region" description="Acidic residues" evidence="2">
    <location>
        <begin position="295"/>
        <end position="327"/>
    </location>
</feature>
<dbReference type="InterPro" id="IPR026085">
    <property type="entry name" value="ATF7-int"/>
</dbReference>
<keyword evidence="4" id="KW-1185">Reference proteome</keyword>
<dbReference type="GO" id="GO:0003712">
    <property type="term" value="F:transcription coregulator activity"/>
    <property type="evidence" value="ECO:0007669"/>
    <property type="project" value="TreeGrafter"/>
</dbReference>
<protein>
    <submittedName>
        <fullName evidence="5">Activating transcription factor 7-interacting protein 1</fullName>
    </submittedName>
</protein>
<gene>
    <name evidence="5" type="primary">LOC108737078</name>
</gene>
<feature type="coiled-coil region" evidence="1">
    <location>
        <begin position="535"/>
        <end position="569"/>
    </location>
</feature>
<feature type="region of interest" description="Disordered" evidence="2">
    <location>
        <begin position="1462"/>
        <end position="1509"/>
    </location>
</feature>
<feature type="compositionally biased region" description="Basic and acidic residues" evidence="2">
    <location>
        <begin position="828"/>
        <end position="925"/>
    </location>
</feature>
<dbReference type="InterPro" id="IPR003961">
    <property type="entry name" value="FN3_dom"/>
</dbReference>
<sequence length="1621" mass="180828">MALKTALPSMASTKEMKFYSPNSVGSEDDPPSSDENFQLRLSDDEDCHNTEDGDILPSSVSKETEDEILNKFNFDECLDKEKSEKTTIASCCDNDAKTNTDENESKAVDEDKNEERSTDDKDEIKNGDDDKRRLEKTTEESSDKSKEVEDEAQKEEETGNAEEGTSKDDGCSEKLKEVEEGKEELATVKEKVETAKKKLGKAKEQQEDSIKTGDIEKKTSGEREKDGGNEKKERSTAYNKEEEKGKCEEDAQKEIFKRQTNDTENLLDIFDVKPADENNLLQELKDPSSSSENSEKDENEEECEDMDNEKMEEEADGPEVDEAMDSIDIEENVLVQEDTSGDVKITDKETVEKIDTDKFFMETDKITESEQETIKKVVTSDKRNTVSPQPPETRNDTVTSSEKSTIIITNASEETSETIKQTDLTNETKEDSTKTKENESSKSAKRSLPETTTDSEMESATKRIKMLEKKDYYDKLKSTDTTTSKKEDKLAHNVETLNCLVEFMKSNVLTKLTRNNLEELCLQKMCEAVMDKSEIGELRHQLKVQEQMIEHWRKEVTQLTKQARDLETVNTRLMSDFRVRNEREKPIMPLKITRSVGLQVNPDNFILTGRRKVARNVVPITQNATNSSSTGTATSPTKQTVLHTVAVSNGVVESVNTQSGSTSTDMVTDSSVSTSASSYIDLTDEDLTCLYNQITTLFLPYLHECVIFTFVLDTEDGDILPSSVSKETEDEILNKFNFDECLDKEKSEKTTIASCCDNDAKTNTDENESKAVDEDKNEERSTDDKDEIKNGDDDKRRLEKTTEESSDKSKEVEDEAQKEEETGNAEEGTSKDDGCSEKLKEVEEGKEELATVKEKVETAKKKLGKAKEQQEDSIKTGDIEKKTSGEREKDGGNEKKERSTAYNKEEEKGKCEEDAQKEIFKRQTNDTENLLDIFDVKPADENNLLQELKDPSSSSENSEKDENEEECEDMDNEKMEEEADGPEVDEAMDSIDIEENVLVQEDTSGDVKITDKETVEKIDTDKFFMETDKITESEQETIKKVVTSDKRNTVSPQPPETRNDTVTSSEKSTIIITNASEETSETIKQTDLTNETKEDSTKTKENESSKSAKRSLPETTTDSEMESATKRIKMLEKKDYYDKLKSTDTTTSKKEDKLAHNVETLNCLVEFMKSNVLTKLTRNNLEELCLQKMCEAVMDKSEIGELRHQLKVQEQMIEHWRKEVTQLTKQARDLETVNTRLMSDFRVRNEREKPIMPLKITRSVGLQVNPDNFILTGRRKVARNVVPITQNATNSSSTGTATSPTKQTVLHTVAVSNGVVESVNTQSGSTSTDMVTDSSVSTSASSYIDLTDEDDKKAAAGTNNKRRSSVTNNNNNGGTSQSSTSAAPVKTVTSTVTTTTPNKSYRIVSPAVASGMTVPGTPRLMYVVNSNPVQGIIATTTTTTTTPKSGSLLKINTNGLVGQAASMRSASSASRSQQSVRPVQTVRPTTTPKNSSAKASGARHPAPLPPTPVAQVSIASRKPVPPKPHLQIRKNGNAIVLSWKMPYNLANFESIASYQLYAYQETSAPPSTDMWRKVGDIKALALPMACTLTQFADGNKYHFAVRAVDVLKRVGPFSEPGPILL</sequence>
<evidence type="ECO:0000313" key="5">
    <source>
        <dbReference type="RefSeq" id="XP_025837701.1"/>
    </source>
</evidence>
<name>A0A7F5RP21_AGRPL</name>
<dbReference type="InterPro" id="IPR056565">
    <property type="entry name" value="Fn3_ATF7IP"/>
</dbReference>
<feature type="compositionally biased region" description="Basic and acidic residues" evidence="2">
    <location>
        <begin position="1031"/>
        <end position="1048"/>
    </location>
</feature>
<dbReference type="PANTHER" id="PTHR23210:SF26">
    <property type="entry name" value="ACTIVATING TRANSCRIPTION FACTOR 7-INTERACTING PROTEIN 1"/>
    <property type="match status" value="1"/>
</dbReference>
<dbReference type="SUPFAM" id="SSF49265">
    <property type="entry name" value="Fibronectin type III"/>
    <property type="match status" value="1"/>
</dbReference>
<feature type="region of interest" description="Disordered" evidence="2">
    <location>
        <begin position="1"/>
        <end position="64"/>
    </location>
</feature>
<dbReference type="GeneID" id="108737078"/>
<feature type="compositionally biased region" description="Acidic residues" evidence="2">
    <location>
        <begin position="148"/>
        <end position="160"/>
    </location>
</feature>
<feature type="compositionally biased region" description="Basic and acidic residues" evidence="2">
    <location>
        <begin position="164"/>
        <end position="261"/>
    </location>
</feature>
<feature type="compositionally biased region" description="Acidic residues" evidence="2">
    <location>
        <begin position="959"/>
        <end position="991"/>
    </location>
</feature>
<feature type="coiled-coil region" evidence="1">
    <location>
        <begin position="1199"/>
        <end position="1233"/>
    </location>
</feature>
<dbReference type="InParanoid" id="A0A7F5RP21"/>
<dbReference type="InterPro" id="IPR013783">
    <property type="entry name" value="Ig-like_fold"/>
</dbReference>
<dbReference type="RefSeq" id="XP_025837701.1">
    <property type="nucleotide sequence ID" value="XM_025981916.1"/>
</dbReference>
<dbReference type="PROSITE" id="PS50853">
    <property type="entry name" value="FN3"/>
    <property type="match status" value="1"/>
</dbReference>
<feature type="compositionally biased region" description="Polar residues" evidence="2">
    <location>
        <begin position="396"/>
        <end position="424"/>
    </location>
</feature>
<feature type="compositionally biased region" description="Basic and acidic residues" evidence="2">
    <location>
        <begin position="367"/>
        <end position="384"/>
    </location>
</feature>
<dbReference type="Pfam" id="PF16794">
    <property type="entry name" value="fn3_4"/>
    <property type="match status" value="1"/>
</dbReference>
<feature type="compositionally biased region" description="Basic and acidic residues" evidence="2">
    <location>
        <begin position="94"/>
        <end position="147"/>
    </location>
</feature>
<dbReference type="PANTHER" id="PTHR23210">
    <property type="entry name" value="ACTIVATING TRANSCRIPTION FACTOR 7 INTERACTING PROTEIN"/>
    <property type="match status" value="1"/>
</dbReference>
<feature type="region of interest" description="Disordered" evidence="2">
    <location>
        <begin position="82"/>
        <end position="327"/>
    </location>
</feature>
<keyword evidence="1" id="KW-0175">Coiled coil</keyword>
<feature type="compositionally biased region" description="Acidic residues" evidence="2">
    <location>
        <begin position="812"/>
        <end position="824"/>
    </location>
</feature>
<feature type="compositionally biased region" description="Basic and acidic residues" evidence="2">
    <location>
        <begin position="426"/>
        <end position="442"/>
    </location>
</feature>
<dbReference type="OrthoDB" id="2434995at2759"/>
<dbReference type="GO" id="GO:0006355">
    <property type="term" value="P:regulation of DNA-templated transcription"/>
    <property type="evidence" value="ECO:0007669"/>
    <property type="project" value="TreeGrafter"/>
</dbReference>
<feature type="compositionally biased region" description="Polar residues" evidence="2">
    <location>
        <begin position="1060"/>
        <end position="1088"/>
    </location>
</feature>
<feature type="region of interest" description="Disordered" evidence="2">
    <location>
        <begin position="367"/>
        <end position="460"/>
    </location>
</feature>
<dbReference type="KEGG" id="apln:108737078"/>
<feature type="region of interest" description="Disordered" evidence="2">
    <location>
        <begin position="757"/>
        <end position="991"/>
    </location>
</feature>
<feature type="domain" description="Fibronectin type-III" evidence="3">
    <location>
        <begin position="1520"/>
        <end position="1621"/>
    </location>
</feature>
<feature type="region of interest" description="Disordered" evidence="2">
    <location>
        <begin position="1317"/>
        <end position="1393"/>
    </location>
</feature>
<evidence type="ECO:0000256" key="2">
    <source>
        <dbReference type="SAM" id="MobiDB-lite"/>
    </source>
</evidence>
<feature type="compositionally biased region" description="Low complexity" evidence="2">
    <location>
        <begin position="1462"/>
        <end position="1488"/>
    </location>
</feature>
<feature type="compositionally biased region" description="Basic and acidic residues" evidence="2">
    <location>
        <begin position="758"/>
        <end position="811"/>
    </location>
</feature>
<dbReference type="Gene3D" id="2.60.40.10">
    <property type="entry name" value="Immunoglobulins"/>
    <property type="match status" value="1"/>
</dbReference>
<feature type="compositionally biased region" description="Low complexity" evidence="2">
    <location>
        <begin position="1365"/>
        <end position="1393"/>
    </location>
</feature>
<proteinExistence type="predicted"/>
<dbReference type="InterPro" id="IPR036116">
    <property type="entry name" value="FN3_sf"/>
</dbReference>